<sequence>MARVLGTMMHVIRHKIINMNVLVGATLICCNLTKSSSKLFFTS</sequence>
<dbReference type="EMBL" id="GGEC01083618">
    <property type="protein sequence ID" value="MBX64102.1"/>
    <property type="molecule type" value="Transcribed_RNA"/>
</dbReference>
<accession>A0A2P2QAR2</accession>
<reference evidence="1" key="1">
    <citation type="submission" date="2018-02" db="EMBL/GenBank/DDBJ databases">
        <title>Rhizophora mucronata_Transcriptome.</title>
        <authorList>
            <person name="Meera S.P."/>
            <person name="Sreeshan A."/>
            <person name="Augustine A."/>
        </authorList>
    </citation>
    <scope>NUCLEOTIDE SEQUENCE</scope>
    <source>
        <tissue evidence="1">Leaf</tissue>
    </source>
</reference>
<name>A0A2P2QAR2_RHIMU</name>
<organism evidence="1">
    <name type="scientific">Rhizophora mucronata</name>
    <name type="common">Asiatic mangrove</name>
    <dbReference type="NCBI Taxonomy" id="61149"/>
    <lineage>
        <taxon>Eukaryota</taxon>
        <taxon>Viridiplantae</taxon>
        <taxon>Streptophyta</taxon>
        <taxon>Embryophyta</taxon>
        <taxon>Tracheophyta</taxon>
        <taxon>Spermatophyta</taxon>
        <taxon>Magnoliopsida</taxon>
        <taxon>eudicotyledons</taxon>
        <taxon>Gunneridae</taxon>
        <taxon>Pentapetalae</taxon>
        <taxon>rosids</taxon>
        <taxon>fabids</taxon>
        <taxon>Malpighiales</taxon>
        <taxon>Rhizophoraceae</taxon>
        <taxon>Rhizophora</taxon>
    </lineage>
</organism>
<evidence type="ECO:0000313" key="1">
    <source>
        <dbReference type="EMBL" id="MBX64102.1"/>
    </source>
</evidence>
<dbReference type="AlphaFoldDB" id="A0A2P2QAR2"/>
<protein>
    <submittedName>
        <fullName evidence="1">Uncharacterized protein</fullName>
    </submittedName>
</protein>
<proteinExistence type="predicted"/>